<keyword evidence="2" id="KW-0808">Transferase</keyword>
<feature type="compositionally biased region" description="Basic residues" evidence="1">
    <location>
        <begin position="225"/>
        <end position="262"/>
    </location>
</feature>
<feature type="compositionally biased region" description="Basic residues" evidence="1">
    <location>
        <begin position="195"/>
        <end position="207"/>
    </location>
</feature>
<keyword evidence="2" id="KW-0548">Nucleotidyltransferase</keyword>
<gene>
    <name evidence="2" type="ORF">AVDCRST_MAG36-1828</name>
</gene>
<feature type="compositionally biased region" description="Low complexity" evidence="1">
    <location>
        <begin position="40"/>
        <end position="49"/>
    </location>
</feature>
<protein>
    <submittedName>
        <fullName evidence="2">Phosphatidate cytidylyltransferase</fullName>
        <ecNumber evidence="2">2.7.7.41</ecNumber>
    </submittedName>
</protein>
<dbReference type="GO" id="GO:0004605">
    <property type="term" value="F:phosphatidate cytidylyltransferase activity"/>
    <property type="evidence" value="ECO:0007669"/>
    <property type="project" value="UniProtKB-EC"/>
</dbReference>
<feature type="compositionally biased region" description="Low complexity" evidence="1">
    <location>
        <begin position="211"/>
        <end position="224"/>
    </location>
</feature>
<feature type="compositionally biased region" description="Basic residues" evidence="1">
    <location>
        <begin position="139"/>
        <end position="154"/>
    </location>
</feature>
<proteinExistence type="predicted"/>
<name>A0A6J4M3K7_9ACTN</name>
<accession>A0A6J4M3K7</accession>
<dbReference type="EMBL" id="CADCUH010000123">
    <property type="protein sequence ID" value="CAA9348930.1"/>
    <property type="molecule type" value="Genomic_DNA"/>
</dbReference>
<dbReference type="EC" id="2.7.7.41" evidence="2"/>
<feature type="compositionally biased region" description="Basic residues" evidence="1">
    <location>
        <begin position="164"/>
        <end position="177"/>
    </location>
</feature>
<sequence>DLRTPGRARRTGAEAEPCRSRPARRRRLRGGPAGRRRGVAGDLRLLPLRPARRGGDRGRPLGVPAGDGRPGGAAAAGAVVRRLRGDAPRRVVRRCSRPRGRARGDRTRGAGVAAAPRRAGLRPRRHRRGVPRGLPAVPRRVRRPAGARRGRHLAGGHLRPGHDRLRHRGVRRRRHARPAPDGPPDLPEEVLGGVRRVRRRLRSRRVGHGGAPARRPVVGRGAPRPARRRGGHARRPLRVGHQARPRHQGHVAGRPRSRRPHGPARLVAGDGRADLAAAVLPRRGVPDSRAV</sequence>
<feature type="compositionally biased region" description="Low complexity" evidence="1">
    <location>
        <begin position="109"/>
        <end position="118"/>
    </location>
</feature>
<dbReference type="AlphaFoldDB" id="A0A6J4M3K7"/>
<feature type="region of interest" description="Disordered" evidence="1">
    <location>
        <begin position="97"/>
        <end position="272"/>
    </location>
</feature>
<evidence type="ECO:0000256" key="1">
    <source>
        <dbReference type="SAM" id="MobiDB-lite"/>
    </source>
</evidence>
<feature type="compositionally biased region" description="Basic residues" evidence="1">
    <location>
        <begin position="21"/>
        <end position="38"/>
    </location>
</feature>
<organism evidence="2">
    <name type="scientific">uncultured Nocardioidaceae bacterium</name>
    <dbReference type="NCBI Taxonomy" id="253824"/>
    <lineage>
        <taxon>Bacteria</taxon>
        <taxon>Bacillati</taxon>
        <taxon>Actinomycetota</taxon>
        <taxon>Actinomycetes</taxon>
        <taxon>Propionibacteriales</taxon>
        <taxon>Nocardioidaceae</taxon>
        <taxon>environmental samples</taxon>
    </lineage>
</organism>
<feature type="region of interest" description="Disordered" evidence="1">
    <location>
        <begin position="1"/>
        <end position="81"/>
    </location>
</feature>
<feature type="non-terminal residue" evidence="2">
    <location>
        <position position="291"/>
    </location>
</feature>
<reference evidence="2" key="1">
    <citation type="submission" date="2020-02" db="EMBL/GenBank/DDBJ databases">
        <authorList>
            <person name="Meier V. D."/>
        </authorList>
    </citation>
    <scope>NUCLEOTIDE SEQUENCE</scope>
    <source>
        <strain evidence="2">AVDCRST_MAG36</strain>
    </source>
</reference>
<feature type="non-terminal residue" evidence="2">
    <location>
        <position position="1"/>
    </location>
</feature>
<feature type="compositionally biased region" description="Basic residues" evidence="1">
    <location>
        <begin position="1"/>
        <end position="10"/>
    </location>
</feature>
<evidence type="ECO:0000313" key="2">
    <source>
        <dbReference type="EMBL" id="CAA9348930.1"/>
    </source>
</evidence>
<feature type="compositionally biased region" description="Low complexity" evidence="1">
    <location>
        <begin position="60"/>
        <end position="80"/>
    </location>
</feature>
<feature type="compositionally biased region" description="Basic residues" evidence="1">
    <location>
        <begin position="119"/>
        <end position="130"/>
    </location>
</feature>